<dbReference type="Proteomes" id="UP001215280">
    <property type="component" value="Unassembled WGS sequence"/>
</dbReference>
<keyword evidence="3" id="KW-1185">Reference proteome</keyword>
<sequence>MRVPKTKEAARAREKQKKLAAQTKIDRTNPEYVPSEEEAEAPKPSTSSSRAKKPEEARVPLAARKRRHENSDLYEKTDKRSRTSKWRDEKQITKKARIINSQPSIASLFKPVKKQQQLPSEEVPIVDSPDIQKHVLSPMSSELPAAEHVQMDSDSDIEMISAPADASSPDVPTVPPVEQPPGPVESPLPDVSSTTAPAPTGDLESDDGYSTGDSEDDRKTHELSLAAIEDIFRKFDTKIKKYRKTHLSLRALTAMTPEKGAQHMSLTSSDANARLNGPILP</sequence>
<dbReference type="EMBL" id="JARJLG010000001">
    <property type="protein sequence ID" value="KAJ7784875.1"/>
    <property type="molecule type" value="Genomic_DNA"/>
</dbReference>
<comment type="caution">
    <text evidence="2">The sequence shown here is derived from an EMBL/GenBank/DDBJ whole genome shotgun (WGS) entry which is preliminary data.</text>
</comment>
<feature type="compositionally biased region" description="Basic and acidic residues" evidence="1">
    <location>
        <begin position="69"/>
        <end position="89"/>
    </location>
</feature>
<feature type="region of interest" description="Disordered" evidence="1">
    <location>
        <begin position="111"/>
        <end position="220"/>
    </location>
</feature>
<feature type="region of interest" description="Disordered" evidence="1">
    <location>
        <begin position="1"/>
        <end position="89"/>
    </location>
</feature>
<evidence type="ECO:0000256" key="1">
    <source>
        <dbReference type="SAM" id="MobiDB-lite"/>
    </source>
</evidence>
<accession>A0AAD7P255</accession>
<evidence type="ECO:0000313" key="3">
    <source>
        <dbReference type="Proteomes" id="UP001215280"/>
    </source>
</evidence>
<reference evidence="2" key="1">
    <citation type="submission" date="2023-03" db="EMBL/GenBank/DDBJ databases">
        <title>Massive genome expansion in bonnet fungi (Mycena s.s.) driven by repeated elements and novel gene families across ecological guilds.</title>
        <authorList>
            <consortium name="Lawrence Berkeley National Laboratory"/>
            <person name="Harder C.B."/>
            <person name="Miyauchi S."/>
            <person name="Viragh M."/>
            <person name="Kuo A."/>
            <person name="Thoen E."/>
            <person name="Andreopoulos B."/>
            <person name="Lu D."/>
            <person name="Skrede I."/>
            <person name="Drula E."/>
            <person name="Henrissat B."/>
            <person name="Morin E."/>
            <person name="Kohler A."/>
            <person name="Barry K."/>
            <person name="LaButti K."/>
            <person name="Morin E."/>
            <person name="Salamov A."/>
            <person name="Lipzen A."/>
            <person name="Mereny Z."/>
            <person name="Hegedus B."/>
            <person name="Baldrian P."/>
            <person name="Stursova M."/>
            <person name="Weitz H."/>
            <person name="Taylor A."/>
            <person name="Grigoriev I.V."/>
            <person name="Nagy L.G."/>
            <person name="Martin F."/>
            <person name="Kauserud H."/>
        </authorList>
    </citation>
    <scope>NUCLEOTIDE SEQUENCE</scope>
    <source>
        <strain evidence="2">CBHHK188m</strain>
    </source>
</reference>
<protein>
    <submittedName>
        <fullName evidence="2">Uncharacterized protein</fullName>
    </submittedName>
</protein>
<gene>
    <name evidence="2" type="ORF">DFH07DRAFT_763490</name>
</gene>
<name>A0AAD7P255_9AGAR</name>
<feature type="compositionally biased region" description="Pro residues" evidence="1">
    <location>
        <begin position="172"/>
        <end position="186"/>
    </location>
</feature>
<proteinExistence type="predicted"/>
<dbReference type="AlphaFoldDB" id="A0AAD7P255"/>
<organism evidence="2 3">
    <name type="scientific">Mycena maculata</name>
    <dbReference type="NCBI Taxonomy" id="230809"/>
    <lineage>
        <taxon>Eukaryota</taxon>
        <taxon>Fungi</taxon>
        <taxon>Dikarya</taxon>
        <taxon>Basidiomycota</taxon>
        <taxon>Agaricomycotina</taxon>
        <taxon>Agaricomycetes</taxon>
        <taxon>Agaricomycetidae</taxon>
        <taxon>Agaricales</taxon>
        <taxon>Marasmiineae</taxon>
        <taxon>Mycenaceae</taxon>
        <taxon>Mycena</taxon>
    </lineage>
</organism>
<feature type="compositionally biased region" description="Basic and acidic residues" evidence="1">
    <location>
        <begin position="1"/>
        <end position="13"/>
    </location>
</feature>
<evidence type="ECO:0000313" key="2">
    <source>
        <dbReference type="EMBL" id="KAJ7784875.1"/>
    </source>
</evidence>